<name>A0A929FC10_LEPEC</name>
<dbReference type="EMBL" id="JADEXP010000298">
    <property type="protein sequence ID" value="MBE9069607.1"/>
    <property type="molecule type" value="Genomic_DNA"/>
</dbReference>
<dbReference type="AlphaFoldDB" id="A0A929FC10"/>
<gene>
    <name evidence="1" type="ORF">IQ260_23460</name>
</gene>
<feature type="non-terminal residue" evidence="1">
    <location>
        <position position="1"/>
    </location>
</feature>
<evidence type="ECO:0000313" key="1">
    <source>
        <dbReference type="EMBL" id="MBE9069607.1"/>
    </source>
</evidence>
<dbReference type="RefSeq" id="WP_193995501.1">
    <property type="nucleotide sequence ID" value="NZ_JADEXP010000298.1"/>
</dbReference>
<evidence type="ECO:0008006" key="3">
    <source>
        <dbReference type="Google" id="ProtNLM"/>
    </source>
</evidence>
<keyword evidence="2" id="KW-1185">Reference proteome</keyword>
<organism evidence="1 2">
    <name type="scientific">Leptolyngbya cf. ectocarpi LEGE 11479</name>
    <dbReference type="NCBI Taxonomy" id="1828722"/>
    <lineage>
        <taxon>Bacteria</taxon>
        <taxon>Bacillati</taxon>
        <taxon>Cyanobacteriota</taxon>
        <taxon>Cyanophyceae</taxon>
        <taxon>Leptolyngbyales</taxon>
        <taxon>Leptolyngbyaceae</taxon>
        <taxon>Leptolyngbya group</taxon>
        <taxon>Leptolyngbya</taxon>
    </lineage>
</organism>
<accession>A0A929FC10</accession>
<dbReference type="Gene3D" id="2.60.120.620">
    <property type="entry name" value="q2cbj1_9rhob like domain"/>
    <property type="match status" value="1"/>
</dbReference>
<protein>
    <recommendedName>
        <fullName evidence="3">Phytanoyl-CoA dioxygenase</fullName>
    </recommendedName>
</protein>
<dbReference type="Proteomes" id="UP000615026">
    <property type="component" value="Unassembled WGS sequence"/>
</dbReference>
<proteinExistence type="predicted"/>
<dbReference type="SUPFAM" id="SSF51197">
    <property type="entry name" value="Clavaminate synthase-like"/>
    <property type="match status" value="1"/>
</dbReference>
<evidence type="ECO:0000313" key="2">
    <source>
        <dbReference type="Proteomes" id="UP000615026"/>
    </source>
</evidence>
<reference evidence="1" key="1">
    <citation type="submission" date="2020-10" db="EMBL/GenBank/DDBJ databases">
        <authorList>
            <person name="Castelo-Branco R."/>
            <person name="Eusebio N."/>
            <person name="Adriana R."/>
            <person name="Vieira A."/>
            <person name="Brugerolle De Fraissinette N."/>
            <person name="Rezende De Castro R."/>
            <person name="Schneider M.P."/>
            <person name="Vasconcelos V."/>
            <person name="Leao P.N."/>
        </authorList>
    </citation>
    <scope>NUCLEOTIDE SEQUENCE</scope>
    <source>
        <strain evidence="1">LEGE 11479</strain>
    </source>
</reference>
<comment type="caution">
    <text evidence="1">The sequence shown here is derived from an EMBL/GenBank/DDBJ whole genome shotgun (WGS) entry which is preliminary data.</text>
</comment>
<sequence>NISSKYFNFLAKNKRFFSEDPDFFWMQYFARFQFVREWNARNAVAPETADVSTLRSISLDDSLDDAHKALWKYGYYQGIRLAPAILKELIEFSRTHPCYGDRDPNIKLTIDQREQVETELGRTFKLASYFDSHESCEAFQQLKQDPILKAIAAHYLGHEPKYHRGDLMWSFPRVLTEEEKIASAQVLHCDINDYKTVKFFFYITDVDMESGPHVYIKGSHHNRSLWHQMIGQSIAGIPDADLIERYGSESVVTALGPAGFGFVGDPYVLHRGTTPSKRPRLLLQLEFGMNTYKTWYFSTPK</sequence>